<dbReference type="Proteomes" id="UP000886653">
    <property type="component" value="Unassembled WGS sequence"/>
</dbReference>
<accession>A0A9P6NA05</accession>
<evidence type="ECO:0000313" key="2">
    <source>
        <dbReference type="Proteomes" id="UP000886653"/>
    </source>
</evidence>
<name>A0A9P6NA05_9BASI</name>
<reference evidence="1" key="1">
    <citation type="submission" date="2013-11" db="EMBL/GenBank/DDBJ databases">
        <title>Genome sequence of the fusiform rust pathogen reveals effectors for host alternation and coevolution with pine.</title>
        <authorList>
            <consortium name="DOE Joint Genome Institute"/>
            <person name="Smith K."/>
            <person name="Pendleton A."/>
            <person name="Kubisiak T."/>
            <person name="Anderson C."/>
            <person name="Salamov A."/>
            <person name="Aerts A."/>
            <person name="Riley R."/>
            <person name="Clum A."/>
            <person name="Lindquist E."/>
            <person name="Ence D."/>
            <person name="Campbell M."/>
            <person name="Kronenberg Z."/>
            <person name="Feau N."/>
            <person name="Dhillon B."/>
            <person name="Hamelin R."/>
            <person name="Burleigh J."/>
            <person name="Smith J."/>
            <person name="Yandell M."/>
            <person name="Nelson C."/>
            <person name="Grigoriev I."/>
            <person name="Davis J."/>
        </authorList>
    </citation>
    <scope>NUCLEOTIDE SEQUENCE</scope>
    <source>
        <strain evidence="1">G11</strain>
    </source>
</reference>
<protein>
    <submittedName>
        <fullName evidence="1">Uncharacterized protein</fullName>
    </submittedName>
</protein>
<keyword evidence="2" id="KW-1185">Reference proteome</keyword>
<dbReference type="EMBL" id="MU167483">
    <property type="protein sequence ID" value="KAG0140045.1"/>
    <property type="molecule type" value="Genomic_DNA"/>
</dbReference>
<gene>
    <name evidence="1" type="ORF">CROQUDRAFT_100682</name>
</gene>
<sequence>MFEYILGVFPGTPSATKPHAAITEANVCTSSLESGGEHVVINHRAPPSQ</sequence>
<proteinExistence type="predicted"/>
<dbReference type="AlphaFoldDB" id="A0A9P6NA05"/>
<comment type="caution">
    <text evidence="1">The sequence shown here is derived from an EMBL/GenBank/DDBJ whole genome shotgun (WGS) entry which is preliminary data.</text>
</comment>
<organism evidence="1 2">
    <name type="scientific">Cronartium quercuum f. sp. fusiforme G11</name>
    <dbReference type="NCBI Taxonomy" id="708437"/>
    <lineage>
        <taxon>Eukaryota</taxon>
        <taxon>Fungi</taxon>
        <taxon>Dikarya</taxon>
        <taxon>Basidiomycota</taxon>
        <taxon>Pucciniomycotina</taxon>
        <taxon>Pucciniomycetes</taxon>
        <taxon>Pucciniales</taxon>
        <taxon>Coleosporiaceae</taxon>
        <taxon>Cronartium</taxon>
    </lineage>
</organism>
<evidence type="ECO:0000313" key="1">
    <source>
        <dbReference type="EMBL" id="KAG0140045.1"/>
    </source>
</evidence>